<evidence type="ECO:0000313" key="2">
    <source>
        <dbReference type="Proteomes" id="UP001152300"/>
    </source>
</evidence>
<keyword evidence="2" id="KW-1185">Reference proteome</keyword>
<comment type="caution">
    <text evidence="1">The sequence shown here is derived from an EMBL/GenBank/DDBJ whole genome shotgun (WGS) entry which is preliminary data.</text>
</comment>
<accession>A0A9X0AUD7</accession>
<evidence type="ECO:0000313" key="1">
    <source>
        <dbReference type="EMBL" id="KAJ8069127.1"/>
    </source>
</evidence>
<sequence length="142" mass="16015">MISFCPYSSSQSSSLEEFATVVTNDIAIWYHYLISLYDYNIRVEAEVTDLQSAVQKLILDLQVEKTVFIRWKEENDGLIVHLIQFHSVPVALPISTDSSPLIPVTIPVAASVLSKSQLSEKVSNPVLFDKTKIDLDRFVDQI</sequence>
<dbReference type="AlphaFoldDB" id="A0A9X0AUD7"/>
<protein>
    <submittedName>
        <fullName evidence="1">Uncharacterized protein</fullName>
    </submittedName>
</protein>
<gene>
    <name evidence="1" type="ORF">OCU04_002801</name>
</gene>
<dbReference type="Proteomes" id="UP001152300">
    <property type="component" value="Unassembled WGS sequence"/>
</dbReference>
<proteinExistence type="predicted"/>
<organism evidence="1 2">
    <name type="scientific">Sclerotinia nivalis</name>
    <dbReference type="NCBI Taxonomy" id="352851"/>
    <lineage>
        <taxon>Eukaryota</taxon>
        <taxon>Fungi</taxon>
        <taxon>Dikarya</taxon>
        <taxon>Ascomycota</taxon>
        <taxon>Pezizomycotina</taxon>
        <taxon>Leotiomycetes</taxon>
        <taxon>Helotiales</taxon>
        <taxon>Sclerotiniaceae</taxon>
        <taxon>Sclerotinia</taxon>
    </lineage>
</organism>
<dbReference type="EMBL" id="JAPEIS010000002">
    <property type="protein sequence ID" value="KAJ8069127.1"/>
    <property type="molecule type" value="Genomic_DNA"/>
</dbReference>
<name>A0A9X0AUD7_9HELO</name>
<reference evidence="1" key="1">
    <citation type="submission" date="2022-11" db="EMBL/GenBank/DDBJ databases">
        <title>Genome Resource of Sclerotinia nivalis Strain SnTB1, a Plant Pathogen Isolated from American Ginseng.</title>
        <authorList>
            <person name="Fan S."/>
        </authorList>
    </citation>
    <scope>NUCLEOTIDE SEQUENCE</scope>
    <source>
        <strain evidence="1">SnTB1</strain>
    </source>
</reference>